<protein>
    <submittedName>
        <fullName evidence="1">RNA-binding domain-containing protein</fullName>
    </submittedName>
</protein>
<accession>A0ACD3AWV2</accession>
<dbReference type="EMBL" id="ML208315">
    <property type="protein sequence ID" value="TFK70285.1"/>
    <property type="molecule type" value="Genomic_DNA"/>
</dbReference>
<organism evidence="1 2">
    <name type="scientific">Pluteus cervinus</name>
    <dbReference type="NCBI Taxonomy" id="181527"/>
    <lineage>
        <taxon>Eukaryota</taxon>
        <taxon>Fungi</taxon>
        <taxon>Dikarya</taxon>
        <taxon>Basidiomycota</taxon>
        <taxon>Agaricomycotina</taxon>
        <taxon>Agaricomycetes</taxon>
        <taxon>Agaricomycetidae</taxon>
        <taxon>Agaricales</taxon>
        <taxon>Pluteineae</taxon>
        <taxon>Pluteaceae</taxon>
        <taxon>Pluteus</taxon>
    </lineage>
</organism>
<sequence length="463" mass="50177">MAPKKGKKIPLGEFLVDSSLGNWADEMDALPIAPAARSDDDSSRGQDRHGRRDDFQSSRPDRNLQPPRDDLPLPTQPPYTAFVGNLAFDLVESDLANFFQPLKTKSIKIIKDRTERPKGFGYIEFEDLAGLKEALAKTGSNFSGRTVRVSVAEPPKERQGGGYEDDSKFENPWRRDGPLPDRDPPERRRFEGASQDRDRAPSGVSDTANDWRSSRAPRSGPPDAEMPPPRKKSSGFVTSDSAADKEEEWSRGSKFKATSPVEEQPASRFGSLRGRQGDDGEWRRGGTGSRISPNNSTPPTPQATRRKLELIPRSGNASSVPSPLSSPKMGPTPAVATKPNPFGAAKPVDVSSREKEVAERLERDKETAKDRFTMSRSNSRTASERPPLTGSRTPPSAPNASTPSSPKSAAVTRGAPIALAPNVRPTLSFANVAASKKDSADKGDSDEPSNVNEVADQVAEVTI</sequence>
<reference evidence="1 2" key="1">
    <citation type="journal article" date="2019" name="Nat. Ecol. Evol.">
        <title>Megaphylogeny resolves global patterns of mushroom evolution.</title>
        <authorList>
            <person name="Varga T."/>
            <person name="Krizsan K."/>
            <person name="Foldi C."/>
            <person name="Dima B."/>
            <person name="Sanchez-Garcia M."/>
            <person name="Sanchez-Ramirez S."/>
            <person name="Szollosi G.J."/>
            <person name="Szarkandi J.G."/>
            <person name="Papp V."/>
            <person name="Albert L."/>
            <person name="Andreopoulos W."/>
            <person name="Angelini C."/>
            <person name="Antonin V."/>
            <person name="Barry K.W."/>
            <person name="Bougher N.L."/>
            <person name="Buchanan P."/>
            <person name="Buyck B."/>
            <person name="Bense V."/>
            <person name="Catcheside P."/>
            <person name="Chovatia M."/>
            <person name="Cooper J."/>
            <person name="Damon W."/>
            <person name="Desjardin D."/>
            <person name="Finy P."/>
            <person name="Geml J."/>
            <person name="Haridas S."/>
            <person name="Hughes K."/>
            <person name="Justo A."/>
            <person name="Karasinski D."/>
            <person name="Kautmanova I."/>
            <person name="Kiss B."/>
            <person name="Kocsube S."/>
            <person name="Kotiranta H."/>
            <person name="LaButti K.M."/>
            <person name="Lechner B.E."/>
            <person name="Liimatainen K."/>
            <person name="Lipzen A."/>
            <person name="Lukacs Z."/>
            <person name="Mihaltcheva S."/>
            <person name="Morgado L.N."/>
            <person name="Niskanen T."/>
            <person name="Noordeloos M.E."/>
            <person name="Ohm R.A."/>
            <person name="Ortiz-Santana B."/>
            <person name="Ovrebo C."/>
            <person name="Racz N."/>
            <person name="Riley R."/>
            <person name="Savchenko A."/>
            <person name="Shiryaev A."/>
            <person name="Soop K."/>
            <person name="Spirin V."/>
            <person name="Szebenyi C."/>
            <person name="Tomsovsky M."/>
            <person name="Tulloss R.E."/>
            <person name="Uehling J."/>
            <person name="Grigoriev I.V."/>
            <person name="Vagvolgyi C."/>
            <person name="Papp T."/>
            <person name="Martin F.M."/>
            <person name="Miettinen O."/>
            <person name="Hibbett D.S."/>
            <person name="Nagy L.G."/>
        </authorList>
    </citation>
    <scope>NUCLEOTIDE SEQUENCE [LARGE SCALE GENOMIC DNA]</scope>
    <source>
        <strain evidence="1 2">NL-1719</strain>
    </source>
</reference>
<evidence type="ECO:0000313" key="1">
    <source>
        <dbReference type="EMBL" id="TFK70285.1"/>
    </source>
</evidence>
<proteinExistence type="predicted"/>
<evidence type="ECO:0000313" key="2">
    <source>
        <dbReference type="Proteomes" id="UP000308600"/>
    </source>
</evidence>
<dbReference type="Proteomes" id="UP000308600">
    <property type="component" value="Unassembled WGS sequence"/>
</dbReference>
<keyword evidence="2" id="KW-1185">Reference proteome</keyword>
<name>A0ACD3AWV2_9AGAR</name>
<gene>
    <name evidence="1" type="ORF">BDN72DRAFT_839140</name>
</gene>